<dbReference type="PROSITE" id="PS51257">
    <property type="entry name" value="PROKAR_LIPOPROTEIN"/>
    <property type="match status" value="1"/>
</dbReference>
<dbReference type="AlphaFoldDB" id="A0A6P1TSN3"/>
<proteinExistence type="predicted"/>
<evidence type="ECO:0000256" key="1">
    <source>
        <dbReference type="SAM" id="MobiDB-lite"/>
    </source>
</evidence>
<dbReference type="PANTHER" id="PTHR43649">
    <property type="entry name" value="ARABINOSE-BINDING PROTEIN-RELATED"/>
    <property type="match status" value="1"/>
</dbReference>
<name>A0A6P1TSN3_9FIRM</name>
<dbReference type="InterPro" id="IPR006059">
    <property type="entry name" value="SBP"/>
</dbReference>
<reference evidence="3 4" key="1">
    <citation type="submission" date="2020-01" db="EMBL/GenBank/DDBJ databases">
        <title>Genome analysis of Anaerocolumna sp. CBA3638.</title>
        <authorList>
            <person name="Kim J."/>
            <person name="Roh S.W."/>
        </authorList>
    </citation>
    <scope>NUCLEOTIDE SEQUENCE [LARGE SCALE GENOMIC DNA]</scope>
    <source>
        <strain evidence="3 4">CBA3638</strain>
    </source>
</reference>
<keyword evidence="4" id="KW-1185">Reference proteome</keyword>
<feature type="chain" id="PRO_5039393699" evidence="2">
    <location>
        <begin position="30"/>
        <end position="571"/>
    </location>
</feature>
<protein>
    <submittedName>
        <fullName evidence="3">Extracellular solute-binding protein</fullName>
    </submittedName>
</protein>
<dbReference type="Proteomes" id="UP000464314">
    <property type="component" value="Chromosome"/>
</dbReference>
<feature type="signal peptide" evidence="2">
    <location>
        <begin position="1"/>
        <end position="29"/>
    </location>
</feature>
<evidence type="ECO:0000313" key="3">
    <source>
        <dbReference type="EMBL" id="QHQ63272.1"/>
    </source>
</evidence>
<evidence type="ECO:0000313" key="4">
    <source>
        <dbReference type="Proteomes" id="UP000464314"/>
    </source>
</evidence>
<gene>
    <name evidence="3" type="ORF">Ana3638_22910</name>
</gene>
<keyword evidence="2" id="KW-0732">Signal</keyword>
<evidence type="ECO:0000256" key="2">
    <source>
        <dbReference type="SAM" id="SignalP"/>
    </source>
</evidence>
<feature type="compositionally biased region" description="Low complexity" evidence="1">
    <location>
        <begin position="32"/>
        <end position="53"/>
    </location>
</feature>
<sequence length="571" mass="63756">MEKTMKKTLKRVFTVILAITLLSSLVACKNSSDNTSSTASETSATSVAQTTSTAEDDPQWGAYEKPITITSAVQASAVQEFHDGDSYESNEWTRLIKDTFNIDVEVAFSADITTDAYRNKMNVLLASGDLPDVLKFDDRNWLKQAIQAGYVMDITDVFNKYASDTVKQYQTDYADAFKGVTVDGKLYAFPYMSNNFHQATNLWIRDDWLKNTGKSAPTTVDEMVELAKTFATGDPDGDGVNGNTYGLCLAEDVVQNNYGTIMGLLEAYGVPCYGDNGIFYRNDEGKMTFSYIQPECKDALAVVRGLYEAGVIDPEFMVKDTSKLETDWAQGKIGMTYHMNWGTWHPFNIIYEDSGVITRPYPLPTADGHEVKQGIQSNQIGEYFVISSKCKNPEAIMKILNLYEKTAISGSENDFNTYWADEQYRLCPIYIGVPTENYAPQLLEALAAKSSDNLKGTALQYYKYVTGFEDGSLAKDANAYGTWGQMFSEGSMKIDLDYQKNGQIVTNIMAGEEPDIWIQNASVLNDLVRTAYTAIITGEKDLNYFDTFVQEWLEAGGQETLDEMEKLYPNN</sequence>
<dbReference type="KEGG" id="anr:Ana3638_22910"/>
<dbReference type="Gene3D" id="3.40.190.10">
    <property type="entry name" value="Periplasmic binding protein-like II"/>
    <property type="match status" value="2"/>
</dbReference>
<accession>A0A6P1TSN3</accession>
<dbReference type="InterPro" id="IPR050490">
    <property type="entry name" value="Bact_solute-bd_prot1"/>
</dbReference>
<organism evidence="3 4">
    <name type="scientific">Anaerocolumna sedimenticola</name>
    <dbReference type="NCBI Taxonomy" id="2696063"/>
    <lineage>
        <taxon>Bacteria</taxon>
        <taxon>Bacillati</taxon>
        <taxon>Bacillota</taxon>
        <taxon>Clostridia</taxon>
        <taxon>Lachnospirales</taxon>
        <taxon>Lachnospiraceae</taxon>
        <taxon>Anaerocolumna</taxon>
    </lineage>
</organism>
<feature type="region of interest" description="Disordered" evidence="1">
    <location>
        <begin position="32"/>
        <end position="59"/>
    </location>
</feature>
<dbReference type="RefSeq" id="WP_161840094.1">
    <property type="nucleotide sequence ID" value="NZ_CP048000.1"/>
</dbReference>
<dbReference type="Pfam" id="PF01547">
    <property type="entry name" value="SBP_bac_1"/>
    <property type="match status" value="1"/>
</dbReference>
<dbReference type="SUPFAM" id="SSF53850">
    <property type="entry name" value="Periplasmic binding protein-like II"/>
    <property type="match status" value="1"/>
</dbReference>
<dbReference type="EMBL" id="CP048000">
    <property type="protein sequence ID" value="QHQ63272.1"/>
    <property type="molecule type" value="Genomic_DNA"/>
</dbReference>